<evidence type="ECO:0000313" key="2">
    <source>
        <dbReference type="EMBL" id="MDO6541241.1"/>
    </source>
</evidence>
<dbReference type="Proteomes" id="UP001170624">
    <property type="component" value="Unassembled WGS sequence"/>
</dbReference>
<evidence type="ECO:0000313" key="3">
    <source>
        <dbReference type="Proteomes" id="UP001170624"/>
    </source>
</evidence>
<dbReference type="EMBL" id="JAUOPU010000001">
    <property type="protein sequence ID" value="MDO6541241.1"/>
    <property type="molecule type" value="Genomic_DNA"/>
</dbReference>
<dbReference type="PROSITE" id="PS51257">
    <property type="entry name" value="PROKAR_LIPOPROTEIN"/>
    <property type="match status" value="1"/>
</dbReference>
<dbReference type="SUPFAM" id="SSF75011">
    <property type="entry name" value="3-carboxy-cis,cis-mucoante lactonizing enzyme"/>
    <property type="match status" value="1"/>
</dbReference>
<feature type="chain" id="PRO_5043947723" evidence="1">
    <location>
        <begin position="24"/>
        <end position="377"/>
    </location>
</feature>
<protein>
    <submittedName>
        <fullName evidence="2">DUF1513 domain-containing protein</fullName>
    </submittedName>
</protein>
<dbReference type="AlphaFoldDB" id="A0AAW7Y0F6"/>
<proteinExistence type="predicted"/>
<feature type="signal peptide" evidence="1">
    <location>
        <begin position="1"/>
        <end position="23"/>
    </location>
</feature>
<reference evidence="2" key="1">
    <citation type="submission" date="2023-07" db="EMBL/GenBank/DDBJ databases">
        <title>Genome content predicts the carbon catabolic preferences of heterotrophic bacteria.</title>
        <authorList>
            <person name="Gralka M."/>
        </authorList>
    </citation>
    <scope>NUCLEOTIDE SEQUENCE</scope>
    <source>
        <strain evidence="2">G2M05</strain>
    </source>
</reference>
<dbReference type="Pfam" id="PF07433">
    <property type="entry name" value="DUF1513"/>
    <property type="match status" value="1"/>
</dbReference>
<dbReference type="InterPro" id="IPR008311">
    <property type="entry name" value="UCP028101"/>
</dbReference>
<name>A0AAW7Y0F6_9GAMM</name>
<dbReference type="Gene3D" id="2.130.10.10">
    <property type="entry name" value="YVTN repeat-like/Quinoprotein amine dehydrogenase"/>
    <property type="match status" value="1"/>
</dbReference>
<evidence type="ECO:0000256" key="1">
    <source>
        <dbReference type="SAM" id="SignalP"/>
    </source>
</evidence>
<organism evidence="2 3">
    <name type="scientific">Photobacterium sanguinicancri</name>
    <dbReference type="NCBI Taxonomy" id="875932"/>
    <lineage>
        <taxon>Bacteria</taxon>
        <taxon>Pseudomonadati</taxon>
        <taxon>Pseudomonadota</taxon>
        <taxon>Gammaproteobacteria</taxon>
        <taxon>Vibrionales</taxon>
        <taxon>Vibrionaceae</taxon>
        <taxon>Photobacterium</taxon>
    </lineage>
</organism>
<dbReference type="PIRSF" id="PIRSF028101">
    <property type="entry name" value="UCP028101"/>
    <property type="match status" value="1"/>
</dbReference>
<comment type="caution">
    <text evidence="2">The sequence shown here is derived from an EMBL/GenBank/DDBJ whole genome shotgun (WGS) entry which is preliminary data.</text>
</comment>
<keyword evidence="1" id="KW-0732">Signal</keyword>
<accession>A0AAW7Y0F6</accession>
<dbReference type="InterPro" id="IPR015943">
    <property type="entry name" value="WD40/YVTN_repeat-like_dom_sf"/>
</dbReference>
<sequence>MVTDLTRRKLLKMTLTSASVVSASTMSGCSMLLPLGGDQQIMQVSGKPAIIGCSRRLSGGYAAVVADTSGTPLYQFPLPARGHGIAVQKNGAWAAAFGRRPGQYMQVFNYQTGEQLPLVVAKPDRYFYGHGVFSPDGQYLYATEGERGTSRGIIGVYRITTETINARVEKVSELTGFGIGPHEVVLADVNTLAIGVGGVHTQGRTPVNLASMQPALVYLDIATGKVDEQAVLADKQLSIRHLSVTESGDVVCGQQYRGEPDHAAPLVAVHQRGKALQHLHAEEEDWLRFNHYIASIASLDGYILATSPRGNCYGVWRKSDRQLIDIKPLIDASGVGVINNNWVVGSGSGKMLTVSQHGQLVTNISPVLWDNHWSVLD</sequence>
<gene>
    <name evidence="2" type="ORF">Q4568_01785</name>
</gene>